<dbReference type="Proteomes" id="UP000182257">
    <property type="component" value="Unassembled WGS sequence"/>
</dbReference>
<dbReference type="InterPro" id="IPR023214">
    <property type="entry name" value="HAD_sf"/>
</dbReference>
<dbReference type="Pfam" id="PF00702">
    <property type="entry name" value="Hydrolase"/>
    <property type="match status" value="1"/>
</dbReference>
<proteinExistence type="inferred from homology"/>
<dbReference type="SUPFAM" id="SSF56784">
    <property type="entry name" value="HAD-like"/>
    <property type="match status" value="1"/>
</dbReference>
<dbReference type="EMBL" id="FNRF01000004">
    <property type="protein sequence ID" value="SEA70097.1"/>
    <property type="molecule type" value="Genomic_DNA"/>
</dbReference>
<evidence type="ECO:0000256" key="1">
    <source>
        <dbReference type="ARBA" id="ARBA00000830"/>
    </source>
</evidence>
<comment type="catalytic activity">
    <reaction evidence="1">
        <text>2-phosphoglycolate + H2O = glycolate + phosphate</text>
        <dbReference type="Rhea" id="RHEA:14369"/>
        <dbReference type="ChEBI" id="CHEBI:15377"/>
        <dbReference type="ChEBI" id="CHEBI:29805"/>
        <dbReference type="ChEBI" id="CHEBI:43474"/>
        <dbReference type="ChEBI" id="CHEBI:58033"/>
        <dbReference type="EC" id="3.1.3.18"/>
    </reaction>
</comment>
<dbReference type="AlphaFoldDB" id="A0A1H4DBR4"/>
<dbReference type="InterPro" id="IPR036412">
    <property type="entry name" value="HAD-like_sf"/>
</dbReference>
<evidence type="ECO:0000256" key="3">
    <source>
        <dbReference type="ARBA" id="ARBA00006171"/>
    </source>
</evidence>
<evidence type="ECO:0000313" key="6">
    <source>
        <dbReference type="Proteomes" id="UP000182257"/>
    </source>
</evidence>
<name>A0A1H4DBR4_XYLRU</name>
<dbReference type="OrthoDB" id="9804442at2"/>
<comment type="similarity">
    <text evidence="3">Belongs to the HAD-like hydrolase superfamily. CbbY/CbbZ/Gph/YieH family.</text>
</comment>
<dbReference type="PANTHER" id="PTHR43434">
    <property type="entry name" value="PHOSPHOGLYCOLATE PHOSPHATASE"/>
    <property type="match status" value="1"/>
</dbReference>
<sequence length="208" mass="23746">MTKQKTINRNFKTVLFDFDGTLFNTAEADQYVGRQKKLRRFSPEWVQARKEYLEHIKQCPLYDGWLQVFEYIKANNIQAAIVSGNNREVLNVAVRHYGLQDIFPKDKINRIGCKDATGRRIRKHGGNPLLFEYALKQLEETPTNVLAFGNEMCDAQAAGNAGIKAYHCLWGAKAEDINQMIVDPDHQCVTSPSQIIDILRSEIISQSQ</sequence>
<dbReference type="GO" id="GO:0008967">
    <property type="term" value="F:phosphoglycolate phosphatase activity"/>
    <property type="evidence" value="ECO:0007669"/>
    <property type="project" value="UniProtKB-EC"/>
</dbReference>
<dbReference type="GO" id="GO:0006281">
    <property type="term" value="P:DNA repair"/>
    <property type="evidence" value="ECO:0007669"/>
    <property type="project" value="TreeGrafter"/>
</dbReference>
<evidence type="ECO:0000256" key="2">
    <source>
        <dbReference type="ARBA" id="ARBA00004818"/>
    </source>
</evidence>
<comment type="pathway">
    <text evidence="2">Organic acid metabolism; glycolate biosynthesis; glycolate from 2-phosphoglycolate: step 1/1.</text>
</comment>
<reference evidence="5 6" key="1">
    <citation type="submission" date="2016-10" db="EMBL/GenBank/DDBJ databases">
        <authorList>
            <person name="de Groot N.N."/>
        </authorList>
    </citation>
    <scope>NUCLEOTIDE SEQUENCE [LARGE SCALE GENOMIC DNA]</scope>
    <source>
        <strain evidence="5 6">D31d</strain>
    </source>
</reference>
<protein>
    <recommendedName>
        <fullName evidence="4">phosphoglycolate phosphatase</fullName>
        <ecNumber evidence="4">3.1.3.18</ecNumber>
    </recommendedName>
</protein>
<dbReference type="RefSeq" id="WP_074761601.1">
    <property type="nucleotide sequence ID" value="NZ_FNRF01000004.1"/>
</dbReference>
<dbReference type="PANTHER" id="PTHR43434:SF1">
    <property type="entry name" value="PHOSPHOGLYCOLATE PHOSPHATASE"/>
    <property type="match status" value="1"/>
</dbReference>
<dbReference type="EC" id="3.1.3.18" evidence="4"/>
<evidence type="ECO:0000313" key="5">
    <source>
        <dbReference type="EMBL" id="SEA70097.1"/>
    </source>
</evidence>
<gene>
    <name evidence="5" type="ORF">SAMN05216462_2230</name>
</gene>
<dbReference type="InterPro" id="IPR050155">
    <property type="entry name" value="HAD-like_hydrolase_sf"/>
</dbReference>
<organism evidence="5 6">
    <name type="scientific">Xylanibacter ruminicola</name>
    <name type="common">Prevotella ruminicola</name>
    <dbReference type="NCBI Taxonomy" id="839"/>
    <lineage>
        <taxon>Bacteria</taxon>
        <taxon>Pseudomonadati</taxon>
        <taxon>Bacteroidota</taxon>
        <taxon>Bacteroidia</taxon>
        <taxon>Bacteroidales</taxon>
        <taxon>Prevotellaceae</taxon>
        <taxon>Xylanibacter</taxon>
    </lineage>
</organism>
<evidence type="ECO:0000256" key="4">
    <source>
        <dbReference type="ARBA" id="ARBA00013078"/>
    </source>
</evidence>
<dbReference type="Gene3D" id="3.40.50.1000">
    <property type="entry name" value="HAD superfamily/HAD-like"/>
    <property type="match status" value="1"/>
</dbReference>
<accession>A0A1H4DBR4</accession>
<dbReference type="GO" id="GO:0005829">
    <property type="term" value="C:cytosol"/>
    <property type="evidence" value="ECO:0007669"/>
    <property type="project" value="TreeGrafter"/>
</dbReference>